<evidence type="ECO:0000259" key="7">
    <source>
        <dbReference type="PROSITE" id="PS50110"/>
    </source>
</evidence>
<dbReference type="PROSITE" id="PS50043">
    <property type="entry name" value="HTH_LUXR_2"/>
    <property type="match status" value="1"/>
</dbReference>
<dbReference type="InterPro" id="IPR039420">
    <property type="entry name" value="WalR-like"/>
</dbReference>
<proteinExistence type="predicted"/>
<evidence type="ECO:0000313" key="8">
    <source>
        <dbReference type="EMBL" id="CUU23637.1"/>
    </source>
</evidence>
<gene>
    <name evidence="8" type="ORF">EM595_1403</name>
</gene>
<dbReference type="Gene3D" id="3.40.50.2300">
    <property type="match status" value="1"/>
</dbReference>
<dbReference type="Proteomes" id="UP000059419">
    <property type="component" value="Chromosome 1"/>
</dbReference>
<dbReference type="GO" id="GO:0006355">
    <property type="term" value="P:regulation of DNA-templated transcription"/>
    <property type="evidence" value="ECO:0007669"/>
    <property type="project" value="InterPro"/>
</dbReference>
<feature type="region of interest" description="Disordered" evidence="5">
    <location>
        <begin position="141"/>
        <end position="162"/>
    </location>
</feature>
<keyword evidence="9" id="KW-1185">Reference proteome</keyword>
<keyword evidence="3" id="KW-0238">DNA-binding</keyword>
<dbReference type="CDD" id="cd17535">
    <property type="entry name" value="REC_NarL-like"/>
    <property type="match status" value="1"/>
</dbReference>
<dbReference type="SUPFAM" id="SSF46894">
    <property type="entry name" value="C-terminal effector domain of the bipartite response regulators"/>
    <property type="match status" value="1"/>
</dbReference>
<dbReference type="STRING" id="1619313.EM595_1403"/>
<dbReference type="InterPro" id="IPR000792">
    <property type="entry name" value="Tscrpt_reg_LuxR_C"/>
</dbReference>
<accession>A0A0U5L3K2</accession>
<evidence type="ECO:0000313" key="9">
    <source>
        <dbReference type="Proteomes" id="UP000059419"/>
    </source>
</evidence>
<feature type="domain" description="Response regulatory" evidence="7">
    <location>
        <begin position="10"/>
        <end position="128"/>
    </location>
</feature>
<dbReference type="KEGG" id="ege:EM595_1403"/>
<sequence>MYTAPLSPYCIAILDDHPSIRTALRFTLQSERDMQLVGEYGRREEMLTALQSVTVDVLVLDYLLADDEIDGLQMVRHLLTRHDKLKILVSTSLESVAVVQLLLKAGVRGFIGKSKEQSELLQAIRRVAQGERYLSEDMRDALEKAHSDDRHKPDEPLTPGSGEALLTMMRDLSPREEEVLRCYLDGLSVTEIAVKFARSRKTVSGQKQAALRKLGLRSDIELFKYKDYFTNKA</sequence>
<dbReference type="PROSITE" id="PS00622">
    <property type="entry name" value="HTH_LUXR_1"/>
    <property type="match status" value="1"/>
</dbReference>
<feature type="compositionally biased region" description="Basic and acidic residues" evidence="5">
    <location>
        <begin position="141"/>
        <end position="155"/>
    </location>
</feature>
<reference evidence="9" key="1">
    <citation type="submission" date="2015-11" db="EMBL/GenBank/DDBJ databases">
        <authorList>
            <person name="Blom J."/>
        </authorList>
    </citation>
    <scope>NUCLEOTIDE SEQUENCE [LARGE SCALE GENOMIC DNA]</scope>
</reference>
<dbReference type="EMBL" id="LN907827">
    <property type="protein sequence ID" value="CUU23637.1"/>
    <property type="molecule type" value="Genomic_DNA"/>
</dbReference>
<dbReference type="InterPro" id="IPR011006">
    <property type="entry name" value="CheY-like_superfamily"/>
</dbReference>
<dbReference type="GO" id="GO:0003677">
    <property type="term" value="F:DNA binding"/>
    <property type="evidence" value="ECO:0007669"/>
    <property type="project" value="UniProtKB-KW"/>
</dbReference>
<dbReference type="RefSeq" id="WP_067429517.1">
    <property type="nucleotide sequence ID" value="NZ_CP072598.1"/>
</dbReference>
<dbReference type="AlphaFoldDB" id="A0A0U5L3K2"/>
<dbReference type="SMART" id="SM00421">
    <property type="entry name" value="HTH_LUXR"/>
    <property type="match status" value="1"/>
</dbReference>
<feature type="domain" description="HTH luxR-type" evidence="6">
    <location>
        <begin position="165"/>
        <end position="229"/>
    </location>
</feature>
<dbReference type="PROSITE" id="PS50110">
    <property type="entry name" value="RESPONSE_REGULATORY"/>
    <property type="match status" value="1"/>
</dbReference>
<dbReference type="Gene3D" id="1.10.10.10">
    <property type="entry name" value="Winged helix-like DNA-binding domain superfamily/Winged helix DNA-binding domain"/>
    <property type="match status" value="1"/>
</dbReference>
<evidence type="ECO:0000256" key="2">
    <source>
        <dbReference type="ARBA" id="ARBA00023012"/>
    </source>
</evidence>
<dbReference type="InterPro" id="IPR058245">
    <property type="entry name" value="NreC/VraR/RcsB-like_REC"/>
</dbReference>
<dbReference type="InterPro" id="IPR001789">
    <property type="entry name" value="Sig_transdc_resp-reg_receiver"/>
</dbReference>
<protein>
    <submittedName>
        <fullName evidence="8">Response regulator</fullName>
    </submittedName>
</protein>
<evidence type="ECO:0000259" key="6">
    <source>
        <dbReference type="PROSITE" id="PS50043"/>
    </source>
</evidence>
<dbReference type="OrthoDB" id="9796655at2"/>
<dbReference type="CDD" id="cd06170">
    <property type="entry name" value="LuxR_C_like"/>
    <property type="match status" value="1"/>
</dbReference>
<dbReference type="PATRIC" id="fig|1619313.3.peg.1453"/>
<keyword evidence="1 4" id="KW-0597">Phosphoprotein</keyword>
<organism evidence="8 9">
    <name type="scientific">Duffyella gerundensis</name>
    <dbReference type="NCBI Taxonomy" id="1619313"/>
    <lineage>
        <taxon>Bacteria</taxon>
        <taxon>Pseudomonadati</taxon>
        <taxon>Pseudomonadota</taxon>
        <taxon>Gammaproteobacteria</taxon>
        <taxon>Enterobacterales</taxon>
        <taxon>Erwiniaceae</taxon>
        <taxon>Duffyella</taxon>
    </lineage>
</organism>
<dbReference type="PANTHER" id="PTHR43214">
    <property type="entry name" value="TWO-COMPONENT RESPONSE REGULATOR"/>
    <property type="match status" value="1"/>
</dbReference>
<dbReference type="Pfam" id="PF00196">
    <property type="entry name" value="GerE"/>
    <property type="match status" value="1"/>
</dbReference>
<dbReference type="PANTHER" id="PTHR43214:SF17">
    <property type="entry name" value="TRANSCRIPTIONAL REGULATORY PROTEIN RCSB"/>
    <property type="match status" value="1"/>
</dbReference>
<dbReference type="Pfam" id="PF00072">
    <property type="entry name" value="Response_reg"/>
    <property type="match status" value="1"/>
</dbReference>
<evidence type="ECO:0000256" key="4">
    <source>
        <dbReference type="PROSITE-ProRule" id="PRU00169"/>
    </source>
</evidence>
<dbReference type="GO" id="GO:0000160">
    <property type="term" value="P:phosphorelay signal transduction system"/>
    <property type="evidence" value="ECO:0007669"/>
    <property type="project" value="InterPro"/>
</dbReference>
<feature type="modified residue" description="4-aspartylphosphate" evidence="4">
    <location>
        <position position="61"/>
    </location>
</feature>
<dbReference type="InterPro" id="IPR016032">
    <property type="entry name" value="Sig_transdc_resp-reg_C-effctor"/>
</dbReference>
<dbReference type="SUPFAM" id="SSF52172">
    <property type="entry name" value="CheY-like"/>
    <property type="match status" value="1"/>
</dbReference>
<keyword evidence="2" id="KW-0902">Two-component regulatory system</keyword>
<dbReference type="PRINTS" id="PR00038">
    <property type="entry name" value="HTHLUXR"/>
</dbReference>
<dbReference type="SMART" id="SM00448">
    <property type="entry name" value="REC"/>
    <property type="match status" value="1"/>
</dbReference>
<name>A0A0U5L3K2_9GAMM</name>
<evidence type="ECO:0000256" key="5">
    <source>
        <dbReference type="SAM" id="MobiDB-lite"/>
    </source>
</evidence>
<evidence type="ECO:0000256" key="1">
    <source>
        <dbReference type="ARBA" id="ARBA00022553"/>
    </source>
</evidence>
<evidence type="ECO:0000256" key="3">
    <source>
        <dbReference type="ARBA" id="ARBA00023125"/>
    </source>
</evidence>
<dbReference type="InterPro" id="IPR036388">
    <property type="entry name" value="WH-like_DNA-bd_sf"/>
</dbReference>